<dbReference type="AlphaFoldDB" id="A0A174F5X0"/>
<dbReference type="CDD" id="cd00688">
    <property type="entry name" value="ISOPREN_C2_like"/>
    <property type="match status" value="1"/>
</dbReference>
<accession>A0A174F5X0</accession>
<proteinExistence type="predicted"/>
<evidence type="ECO:0000256" key="1">
    <source>
        <dbReference type="ARBA" id="ARBA00022737"/>
    </source>
</evidence>
<dbReference type="RefSeq" id="WP_055066301.1">
    <property type="nucleotide sequence ID" value="NZ_CYZD01000011.1"/>
</dbReference>
<dbReference type="GO" id="GO:0003824">
    <property type="term" value="F:catalytic activity"/>
    <property type="evidence" value="ECO:0007669"/>
    <property type="project" value="InterPro"/>
</dbReference>
<dbReference type="PROSITE" id="PS51257">
    <property type="entry name" value="PROKAR_LIPOPROTEIN"/>
    <property type="match status" value="1"/>
</dbReference>
<evidence type="ECO:0000259" key="2">
    <source>
        <dbReference type="Pfam" id="PF00432"/>
    </source>
</evidence>
<evidence type="ECO:0000313" key="3">
    <source>
        <dbReference type="EMBL" id="CUO44308.1"/>
    </source>
</evidence>
<dbReference type="Pfam" id="PF00432">
    <property type="entry name" value="Prenyltrans"/>
    <property type="match status" value="1"/>
</dbReference>
<dbReference type="Gene3D" id="1.50.10.20">
    <property type="match status" value="1"/>
</dbReference>
<dbReference type="SUPFAM" id="SSF48239">
    <property type="entry name" value="Terpenoid cyclases/Protein prenyltransferases"/>
    <property type="match status" value="1"/>
</dbReference>
<dbReference type="InterPro" id="IPR001330">
    <property type="entry name" value="Prenyltrans"/>
</dbReference>
<dbReference type="InterPro" id="IPR008930">
    <property type="entry name" value="Terpenoid_cyclase/PrenylTrfase"/>
</dbReference>
<name>A0A174F5X0_9FIRM</name>
<feature type="domain" description="Prenyltransferase alpha-alpha toroid" evidence="2">
    <location>
        <begin position="206"/>
        <end position="306"/>
    </location>
</feature>
<organism evidence="3 4">
    <name type="scientific">Blautia obeum</name>
    <dbReference type="NCBI Taxonomy" id="40520"/>
    <lineage>
        <taxon>Bacteria</taxon>
        <taxon>Bacillati</taxon>
        <taxon>Bacillota</taxon>
        <taxon>Clostridia</taxon>
        <taxon>Lachnospirales</taxon>
        <taxon>Lachnospiraceae</taxon>
        <taxon>Blautia</taxon>
    </lineage>
</organism>
<gene>
    <name evidence="3" type="ORF">ERS852394_02201</name>
</gene>
<sequence length="322" mass="35548">MNRLKKRTCQFLVLVTTAGLLTGCGGGTPKLEDALKKTAAYEQKTVTSPASDTLGGEWTVIALARSGETVDENYFEKYRANLEKRVKDQEGVLSDNRYTEYSRAVMALKSIGKDPTDIGGYDIEKPLEDFDAVVSQGLNGAIYALIALNADDPDANKDGELEQKYLDYILEREKADGGFSLDDNAKDGDVDLTAMTLQSLEPYQDEEDVKEVIDKGVEFLADIQDDDGGYTAFGAKSSESISQTVIALSAVGVDCNEDERFQKDGKGLYDTLMTFYQKDGSFKHTLDGESNPMATDQGFCALVAYQRYQDKENSFFDMTDHR</sequence>
<dbReference type="Proteomes" id="UP000095409">
    <property type="component" value="Unassembled WGS sequence"/>
</dbReference>
<reference evidence="3 4" key="1">
    <citation type="submission" date="2015-09" db="EMBL/GenBank/DDBJ databases">
        <authorList>
            <consortium name="Pathogen Informatics"/>
        </authorList>
    </citation>
    <scope>NUCLEOTIDE SEQUENCE [LARGE SCALE GENOMIC DNA]</scope>
    <source>
        <strain evidence="3 4">2789STDY5608837</strain>
    </source>
</reference>
<evidence type="ECO:0000313" key="4">
    <source>
        <dbReference type="Proteomes" id="UP000095409"/>
    </source>
</evidence>
<keyword evidence="1" id="KW-0677">Repeat</keyword>
<dbReference type="EMBL" id="CYZD01000011">
    <property type="protein sequence ID" value="CUO44308.1"/>
    <property type="molecule type" value="Genomic_DNA"/>
</dbReference>
<protein>
    <recommendedName>
        <fullName evidence="2">Prenyltransferase alpha-alpha toroid domain-containing protein</fullName>
    </recommendedName>
</protein>